<dbReference type="EMBL" id="JENJ01000013">
    <property type="protein sequence ID" value="KGM97234.1"/>
    <property type="molecule type" value="Genomic_DNA"/>
</dbReference>
<dbReference type="OrthoDB" id="9796485at2"/>
<dbReference type="InterPro" id="IPR036380">
    <property type="entry name" value="Isochorismatase-like_sf"/>
</dbReference>
<dbReference type="CDD" id="cd00431">
    <property type="entry name" value="cysteine_hydrolases"/>
    <property type="match status" value="1"/>
</dbReference>
<dbReference type="Pfam" id="PF00857">
    <property type="entry name" value="Isochorismatase"/>
    <property type="match status" value="1"/>
</dbReference>
<comment type="caution">
    <text evidence="2">The sequence shown here is derived from an EMBL/GenBank/DDBJ whole genome shotgun (WGS) entry which is preliminary data.</text>
</comment>
<dbReference type="Gene3D" id="3.40.50.850">
    <property type="entry name" value="Isochorismatase-like"/>
    <property type="match status" value="1"/>
</dbReference>
<dbReference type="AlphaFoldDB" id="A0A0A0I769"/>
<dbReference type="GO" id="GO:0008936">
    <property type="term" value="F:nicotinamidase activity"/>
    <property type="evidence" value="ECO:0007669"/>
    <property type="project" value="InterPro"/>
</dbReference>
<proteinExistence type="predicted"/>
<name>A0A0A0I769_CLONO</name>
<organism evidence="2 3">
    <name type="scientific">Clostridium novyi A str. 4552</name>
    <dbReference type="NCBI Taxonomy" id="1444289"/>
    <lineage>
        <taxon>Bacteria</taxon>
        <taxon>Bacillati</taxon>
        <taxon>Bacillota</taxon>
        <taxon>Clostridia</taxon>
        <taxon>Eubacteriales</taxon>
        <taxon>Clostridiaceae</taxon>
        <taxon>Clostridium</taxon>
    </lineage>
</organism>
<accession>A0A0A0I769</accession>
<protein>
    <submittedName>
        <fullName evidence="2">Isochorismatase</fullName>
    </submittedName>
</protein>
<dbReference type="PANTHER" id="PTHR47297:SF2">
    <property type="entry name" value="OS02G0606800 PROTEIN"/>
    <property type="match status" value="1"/>
</dbReference>
<dbReference type="SUPFAM" id="SSF52499">
    <property type="entry name" value="Isochorismatase-like hydrolases"/>
    <property type="match status" value="1"/>
</dbReference>
<sequence length="223" mass="25580">MKIDNLNNVLESGIESLKNIINVIKISEELDTGLLKKENTALVIVDMINGFAKKGNLMSSRINDIIPSVLKTTKICHERGFKILAFNDEHSLNSIEFKEYPVHCLKDTWESELIDELKEFKDIKIIGKNSTNGFMEEEFKNWMNLNNNINNFIVVGDCTDLCIMQFVITLKSYFNKKNEESHIFIPLDSVETFDSTEHNGELMNIFAVYNMCINGVQIMSNIK</sequence>
<evidence type="ECO:0000313" key="2">
    <source>
        <dbReference type="EMBL" id="KGM97234.1"/>
    </source>
</evidence>
<dbReference type="Proteomes" id="UP000030012">
    <property type="component" value="Unassembled WGS sequence"/>
</dbReference>
<reference evidence="2 3" key="1">
    <citation type="submission" date="2014-01" db="EMBL/GenBank/DDBJ databases">
        <title>Plasmidome dynamics in the species complex Clostridium novyi sensu lato converts strains of independent lineages into distinctly different pathogens.</title>
        <authorList>
            <person name="Skarin H."/>
            <person name="Segerman B."/>
        </authorList>
    </citation>
    <scope>NUCLEOTIDE SEQUENCE [LARGE SCALE GENOMIC DNA]</scope>
    <source>
        <strain evidence="2 3">4552</strain>
    </source>
</reference>
<feature type="domain" description="Isochorismatase-like" evidence="1">
    <location>
        <begin position="40"/>
        <end position="207"/>
    </location>
</feature>
<gene>
    <name evidence="2" type="ORF">Z968_04350</name>
</gene>
<dbReference type="PANTHER" id="PTHR47297">
    <property type="match status" value="1"/>
</dbReference>
<dbReference type="GO" id="GO:0019365">
    <property type="term" value="P:pyridine nucleotide salvage"/>
    <property type="evidence" value="ECO:0007669"/>
    <property type="project" value="InterPro"/>
</dbReference>
<dbReference type="RefSeq" id="WP_039253783.1">
    <property type="nucleotide sequence ID" value="NZ_JENJ01000013.1"/>
</dbReference>
<dbReference type="InterPro" id="IPR044717">
    <property type="entry name" value="NIC1"/>
</dbReference>
<evidence type="ECO:0000259" key="1">
    <source>
        <dbReference type="Pfam" id="PF00857"/>
    </source>
</evidence>
<evidence type="ECO:0000313" key="3">
    <source>
        <dbReference type="Proteomes" id="UP000030012"/>
    </source>
</evidence>
<dbReference type="InterPro" id="IPR000868">
    <property type="entry name" value="Isochorismatase-like_dom"/>
</dbReference>